<evidence type="ECO:0000313" key="2">
    <source>
        <dbReference type="Proteomes" id="UP000283295"/>
    </source>
</evidence>
<comment type="caution">
    <text evidence="1">The sequence shown here is derived from an EMBL/GenBank/DDBJ whole genome shotgun (WGS) entry which is preliminary data.</text>
</comment>
<sequence>MKKTPMTSTELVQWLKDGCFDGRFADAFDSGEEGDIHSVFDHYTAEEIVYKAELYERRKETE</sequence>
<name>A0A412ITY9_9FIRM</name>
<dbReference type="AlphaFoldDB" id="A0A412ITY9"/>
<reference evidence="1 2" key="1">
    <citation type="submission" date="2018-08" db="EMBL/GenBank/DDBJ databases">
        <title>A genome reference for cultivated species of the human gut microbiota.</title>
        <authorList>
            <person name="Zou Y."/>
            <person name="Xue W."/>
            <person name="Luo G."/>
        </authorList>
    </citation>
    <scope>NUCLEOTIDE SEQUENCE [LARGE SCALE GENOMIC DNA]</scope>
    <source>
        <strain evidence="1 2">AF22-21</strain>
    </source>
</reference>
<dbReference type="EMBL" id="QRVK01000006">
    <property type="protein sequence ID" value="RGS43533.1"/>
    <property type="molecule type" value="Genomic_DNA"/>
</dbReference>
<organism evidence="1 2">
    <name type="scientific">Coprococcus eutactus</name>
    <dbReference type="NCBI Taxonomy" id="33043"/>
    <lineage>
        <taxon>Bacteria</taxon>
        <taxon>Bacillati</taxon>
        <taxon>Bacillota</taxon>
        <taxon>Clostridia</taxon>
        <taxon>Lachnospirales</taxon>
        <taxon>Lachnospiraceae</taxon>
        <taxon>Coprococcus</taxon>
    </lineage>
</organism>
<proteinExistence type="predicted"/>
<protein>
    <submittedName>
        <fullName evidence="1">Uncharacterized protein</fullName>
    </submittedName>
</protein>
<accession>A0A412ITY9</accession>
<gene>
    <name evidence="1" type="ORF">DWX94_04235</name>
</gene>
<evidence type="ECO:0000313" key="1">
    <source>
        <dbReference type="EMBL" id="RGS43533.1"/>
    </source>
</evidence>
<dbReference type="Proteomes" id="UP000283295">
    <property type="component" value="Unassembled WGS sequence"/>
</dbReference>